<feature type="domain" description="Metallo-beta-lactamase" evidence="1">
    <location>
        <begin position="29"/>
        <end position="217"/>
    </location>
</feature>
<dbReference type="EMBL" id="BAOS01000017">
    <property type="protein sequence ID" value="GAX61147.1"/>
    <property type="molecule type" value="Genomic_DNA"/>
</dbReference>
<dbReference type="SMART" id="SM00849">
    <property type="entry name" value="Lactamase_B"/>
    <property type="match status" value="1"/>
</dbReference>
<dbReference type="PANTHER" id="PTHR43041">
    <property type="entry name" value="HYDROLASE, METALLO-BETA-LACTAMASE SUPERFAMILY"/>
    <property type="match status" value="1"/>
</dbReference>
<gene>
    <name evidence="2" type="ORF">SCALIN_C17_0181</name>
</gene>
<comment type="caution">
    <text evidence="2">The sequence shown here is derived from an EMBL/GenBank/DDBJ whole genome shotgun (WGS) entry which is preliminary data.</text>
</comment>
<evidence type="ECO:0000259" key="1">
    <source>
        <dbReference type="SMART" id="SM00849"/>
    </source>
</evidence>
<dbReference type="InterPro" id="IPR045761">
    <property type="entry name" value="ODP_dom"/>
</dbReference>
<evidence type="ECO:0000313" key="3">
    <source>
        <dbReference type="Proteomes" id="UP000218542"/>
    </source>
</evidence>
<dbReference type="Pfam" id="PF19583">
    <property type="entry name" value="ODP"/>
    <property type="match status" value="1"/>
</dbReference>
<evidence type="ECO:0000313" key="2">
    <source>
        <dbReference type="EMBL" id="GAX61147.1"/>
    </source>
</evidence>
<protein>
    <submittedName>
        <fullName evidence="2">Flavoprotein</fullName>
    </submittedName>
</protein>
<dbReference type="RefSeq" id="WP_096894538.1">
    <property type="nucleotide sequence ID" value="NZ_BAOS01000017.1"/>
</dbReference>
<dbReference type="InterPro" id="IPR001279">
    <property type="entry name" value="Metallo-B-lactamas"/>
</dbReference>
<accession>A0A286TZ35</accession>
<dbReference type="AlphaFoldDB" id="A0A286TZ35"/>
<organism evidence="2 3">
    <name type="scientific">Candidatus Scalindua japonica</name>
    <dbReference type="NCBI Taxonomy" id="1284222"/>
    <lineage>
        <taxon>Bacteria</taxon>
        <taxon>Pseudomonadati</taxon>
        <taxon>Planctomycetota</taxon>
        <taxon>Candidatus Brocadiia</taxon>
        <taxon>Candidatus Brocadiales</taxon>
        <taxon>Candidatus Scalinduaceae</taxon>
        <taxon>Candidatus Scalindua</taxon>
    </lineage>
</organism>
<dbReference type="Proteomes" id="UP000218542">
    <property type="component" value="Unassembled WGS sequence"/>
</dbReference>
<keyword evidence="3" id="KW-1185">Reference proteome</keyword>
<dbReference type="Gene3D" id="3.60.15.10">
    <property type="entry name" value="Ribonuclease Z/Hydroxyacylglutathione hydrolase-like"/>
    <property type="match status" value="1"/>
</dbReference>
<dbReference type="PANTHER" id="PTHR43041:SF1">
    <property type="entry name" value="METALLO-BETA-LACTAMASE DOMAIN-CONTAINING PROTEIN"/>
    <property type="match status" value="1"/>
</dbReference>
<dbReference type="InterPro" id="IPR036866">
    <property type="entry name" value="RibonucZ/Hydroxyglut_hydro"/>
</dbReference>
<sequence>MAVLDANNSITILRDIYWVGFYDKESDLHCNAYLITDDKDIILIDPGSIPHFSIVMRKVLDIVNPGDITKIIVTHQDPDVCGNLPVVESLIDNKDLDVVIHSSCSRLIRHYGINSNIYEVDKHDNKLKLKSGRVLEFFHTPYLHSPFAMIMYDVKTKTLFTSDLLGGISKNWSLFAEKGFLESMKVWHQMTMPSSHILKKCMNGLEKLELERILPQHGSILQGDQIKEAIECLKSIKCGVETIKGVKLYE</sequence>
<name>A0A286TZ35_9BACT</name>
<reference evidence="3" key="1">
    <citation type="journal article" date="2017" name="Environ. Microbiol. Rep.">
        <title>Genetic Diversity of Marine Anaerobic Ammonium-Oxidizing Bacteria as Revealed by Genomic and Proteomic Analyses of 'Candidatus Scalindua japonica'.</title>
        <authorList>
            <person name="Oshiki M."/>
            <person name="Mizuto K."/>
            <person name="Kimura Z."/>
            <person name="Kindaichi T."/>
            <person name="Satoh H."/>
            <person name="Okabe S."/>
        </authorList>
    </citation>
    <scope>NUCLEOTIDE SEQUENCE [LARGE SCALE GENOMIC DNA]</scope>
    <source>
        <strain evidence="3">husup-a2</strain>
    </source>
</reference>
<dbReference type="OrthoDB" id="9802897at2"/>
<proteinExistence type="predicted"/>
<dbReference type="SUPFAM" id="SSF56281">
    <property type="entry name" value="Metallo-hydrolase/oxidoreductase"/>
    <property type="match status" value="1"/>
</dbReference>